<evidence type="ECO:0000313" key="2">
    <source>
        <dbReference type="EMBL" id="KXL52603.1"/>
    </source>
</evidence>
<evidence type="ECO:0000256" key="1">
    <source>
        <dbReference type="SAM" id="Phobius"/>
    </source>
</evidence>
<feature type="transmembrane region" description="Helical" evidence="1">
    <location>
        <begin position="21"/>
        <end position="39"/>
    </location>
</feature>
<evidence type="ECO:0000313" key="3">
    <source>
        <dbReference type="Proteomes" id="UP000070539"/>
    </source>
</evidence>
<feature type="transmembrane region" description="Helical" evidence="1">
    <location>
        <begin position="86"/>
        <end position="106"/>
    </location>
</feature>
<dbReference type="InterPro" id="IPR046664">
    <property type="entry name" value="DUF6773"/>
</dbReference>
<keyword evidence="1" id="KW-1133">Transmembrane helix</keyword>
<dbReference type="EMBL" id="LRVM01000006">
    <property type="protein sequence ID" value="KXL52603.1"/>
    <property type="molecule type" value="Genomic_DNA"/>
</dbReference>
<dbReference type="Proteomes" id="UP000070539">
    <property type="component" value="Unassembled WGS sequence"/>
</dbReference>
<proteinExistence type="predicted"/>
<protein>
    <submittedName>
        <fullName evidence="2">Uncharacterized protein</fullName>
    </submittedName>
</protein>
<feature type="transmembrane region" description="Helical" evidence="1">
    <location>
        <begin position="45"/>
        <end position="66"/>
    </location>
</feature>
<keyword evidence="1" id="KW-0812">Transmembrane</keyword>
<dbReference type="AlphaFoldDB" id="A0A136WDK2"/>
<keyword evidence="1" id="KW-0472">Membrane</keyword>
<name>A0A136WDK2_9FIRM</name>
<organism evidence="2 3">
    <name type="scientific">Anaerotignum neopropionicum</name>
    <dbReference type="NCBI Taxonomy" id="36847"/>
    <lineage>
        <taxon>Bacteria</taxon>
        <taxon>Bacillati</taxon>
        <taxon>Bacillota</taxon>
        <taxon>Clostridia</taxon>
        <taxon>Lachnospirales</taxon>
        <taxon>Anaerotignaceae</taxon>
        <taxon>Anaerotignum</taxon>
    </lineage>
</organism>
<reference evidence="2 3" key="1">
    <citation type="submission" date="2016-01" db="EMBL/GenBank/DDBJ databases">
        <title>Genome sequence of Clostridium neopropionicum X4, DSM-3847.</title>
        <authorList>
            <person name="Poehlein A."/>
            <person name="Beck M.H."/>
            <person name="Bengelsdorf F.R."/>
            <person name="Daniel R."/>
            <person name="Duerre P."/>
        </authorList>
    </citation>
    <scope>NUCLEOTIDE SEQUENCE [LARGE SCALE GENOMIC DNA]</scope>
    <source>
        <strain evidence="2 3">DSM-3847</strain>
    </source>
</reference>
<feature type="transmembrane region" description="Helical" evidence="1">
    <location>
        <begin position="112"/>
        <end position="135"/>
    </location>
</feature>
<gene>
    <name evidence="2" type="ORF">CLNEO_20120</name>
</gene>
<dbReference type="RefSeq" id="WP_066088315.1">
    <property type="nucleotide sequence ID" value="NZ_LRVM01000006.1"/>
</dbReference>
<comment type="caution">
    <text evidence="2">The sequence shown here is derived from an EMBL/GenBank/DDBJ whole genome shotgun (WGS) entry which is preliminary data.</text>
</comment>
<dbReference type="Pfam" id="PF20563">
    <property type="entry name" value="DUF6773"/>
    <property type="match status" value="1"/>
</dbReference>
<dbReference type="OrthoDB" id="1778311at2"/>
<accession>A0A136WDK2</accession>
<sequence length="153" mass="17469">MKLPKNNLDEMQEHKLLKIEHNGCWFAIWSLLAAIFIQLSLFDEYAIRSIAAEWIILMCLCIYLSVSCIKNGIWDRRLKPTAKTNLIISLVSSLVSGLIVSVSSYLKYHFLIGSAITGGIMFLMVFVLTIFALTLSMKFYYKKISTIETDCEE</sequence>
<keyword evidence="3" id="KW-1185">Reference proteome</keyword>